<keyword evidence="5" id="KW-0328">Glycosyltransferase</keyword>
<dbReference type="OrthoDB" id="6141589at2759"/>
<evidence type="ECO:0000313" key="9">
    <source>
        <dbReference type="Proteomes" id="UP000749559"/>
    </source>
</evidence>
<keyword evidence="5" id="KW-0472">Membrane</keyword>
<dbReference type="Proteomes" id="UP000749559">
    <property type="component" value="Unassembled WGS sequence"/>
</dbReference>
<reference evidence="8" key="1">
    <citation type="submission" date="2022-03" db="EMBL/GenBank/DDBJ databases">
        <authorList>
            <person name="Martin C."/>
        </authorList>
    </citation>
    <scope>NUCLEOTIDE SEQUENCE</scope>
</reference>
<evidence type="ECO:0000313" key="8">
    <source>
        <dbReference type="EMBL" id="CAH1793454.1"/>
    </source>
</evidence>
<keyword evidence="4 5" id="KW-1015">Disulfide bond</keyword>
<evidence type="ECO:0000256" key="2">
    <source>
        <dbReference type="ARBA" id="ARBA00022734"/>
    </source>
</evidence>
<evidence type="ECO:0000256" key="3">
    <source>
        <dbReference type="ARBA" id="ARBA00023034"/>
    </source>
</evidence>
<gene>
    <name evidence="8" type="ORF">OFUS_LOCUS18302</name>
</gene>
<dbReference type="SUPFAM" id="SSF53448">
    <property type="entry name" value="Nucleotide-diphospho-sugar transferases"/>
    <property type="match status" value="1"/>
</dbReference>
<sequence length="617" mass="71614">MTISLRNVSACRRLNLKKSWIFLVSLSVVYYVTRTWTESVVQERRPRLRHLQIAQDDTSLRYVENRKNKVSAQPRDAMQHIRNGDHREAVESKSYPHLQLISETVEKMNAYGPVPSECSNKTYDLNILPVTSVIITFCDNERLLDILHTVHSIIQRTPEQLIHEIILVDDNTRRDELKSVLRIYGENVFNGKVLTLRANTTLGLIQARVMGAKAASGDVIVFLDAHMEVQKGWLEPLVAEIAKDDHTLAAAYVDWLAWKGSDWQYTVVGSTWTTYFDWGLNFGWQDISDRRKEARDDPTAPIRSAVNLGCNVAISRKFFESLGWFDERLQFWGGENIELSIKVWMCGGKVVNMPCSHIAHMERPHQRTYRNDKNDIIQNNYKMIAEKWFPSQYKDLFYSYYPKLKAVLPIGETNYSLDTRQSLERQTDLRCNTDFEIFLNKAIPELGVPFKEIAWGTVRLVDQTQPICLHFDGKYTPVIASLCSEHNTLSQGLFWSKDGTIRTPILSMEVSRDGVEMVESFTHHGTEDITKWAHVRDGSIMDLKSGKCLQLVKNNKIRLTKCKQKYSKQKWTFQHYGEEYPAFYKSTKKKTFQEIRTLFVNVFDRSYENKTTNNDYR</sequence>
<dbReference type="Pfam" id="PF00535">
    <property type="entry name" value="Glycos_transf_2"/>
    <property type="match status" value="1"/>
</dbReference>
<dbReference type="GO" id="GO:0006493">
    <property type="term" value="P:protein O-linked glycosylation"/>
    <property type="evidence" value="ECO:0007669"/>
    <property type="project" value="TreeGrafter"/>
</dbReference>
<dbReference type="EC" id="2.4.1.-" evidence="5"/>
<dbReference type="InterPro" id="IPR035992">
    <property type="entry name" value="Ricin_B-like_lectins"/>
</dbReference>
<evidence type="ECO:0000256" key="4">
    <source>
        <dbReference type="ARBA" id="ARBA00023157"/>
    </source>
</evidence>
<evidence type="ECO:0000256" key="1">
    <source>
        <dbReference type="ARBA" id="ARBA00004323"/>
    </source>
</evidence>
<dbReference type="PANTHER" id="PTHR11675:SF126">
    <property type="entry name" value="RICIN B LECTIN DOMAIN-CONTAINING PROTEIN"/>
    <property type="match status" value="1"/>
</dbReference>
<protein>
    <recommendedName>
        <fullName evidence="5">Polypeptide N-acetylgalactosaminyltransferase</fullName>
        <ecNumber evidence="5">2.4.1.-</ecNumber>
    </recommendedName>
    <alternativeName>
        <fullName evidence="5">Protein-UDP acetylgalactosaminyltransferase</fullName>
    </alternativeName>
</protein>
<keyword evidence="5" id="KW-0808">Transferase</keyword>
<dbReference type="PANTHER" id="PTHR11675">
    <property type="entry name" value="N-ACETYLGALACTOSAMINYLTRANSFERASE"/>
    <property type="match status" value="1"/>
</dbReference>
<dbReference type="SUPFAM" id="SSF50370">
    <property type="entry name" value="Ricin B-like lectins"/>
    <property type="match status" value="1"/>
</dbReference>
<dbReference type="AlphaFoldDB" id="A0A8J1Y6C0"/>
<dbReference type="InterPro" id="IPR001173">
    <property type="entry name" value="Glyco_trans_2-like"/>
</dbReference>
<dbReference type="Gene3D" id="3.90.550.10">
    <property type="entry name" value="Spore Coat Polysaccharide Biosynthesis Protein SpsA, Chain A"/>
    <property type="match status" value="1"/>
</dbReference>
<keyword evidence="5" id="KW-0464">Manganese</keyword>
<evidence type="ECO:0000259" key="6">
    <source>
        <dbReference type="Pfam" id="PF00535"/>
    </source>
</evidence>
<feature type="domain" description="Ricin B lectin" evidence="7">
    <location>
        <begin position="458"/>
        <end position="571"/>
    </location>
</feature>
<accession>A0A8J1Y6C0</accession>
<dbReference type="InterPro" id="IPR000772">
    <property type="entry name" value="Ricin_B_lectin"/>
</dbReference>
<comment type="cofactor">
    <cofactor evidence="5">
        <name>Mn(2+)</name>
        <dbReference type="ChEBI" id="CHEBI:29035"/>
    </cofactor>
</comment>
<feature type="domain" description="Glycosyltransferase 2-like" evidence="6">
    <location>
        <begin position="132"/>
        <end position="314"/>
    </location>
</feature>
<keyword evidence="9" id="KW-1185">Reference proteome</keyword>
<comment type="pathway">
    <text evidence="5">Protein modification; protein glycosylation.</text>
</comment>
<dbReference type="UniPathway" id="UPA00378"/>
<evidence type="ECO:0000256" key="5">
    <source>
        <dbReference type="RuleBase" id="RU361242"/>
    </source>
</evidence>
<dbReference type="PROSITE" id="PS50231">
    <property type="entry name" value="RICIN_B_LECTIN"/>
    <property type="match status" value="1"/>
</dbReference>
<keyword evidence="5" id="KW-0812">Transmembrane</keyword>
<dbReference type="Pfam" id="PF00652">
    <property type="entry name" value="Ricin_B_lectin"/>
    <property type="match status" value="1"/>
</dbReference>
<evidence type="ECO:0000259" key="7">
    <source>
        <dbReference type="Pfam" id="PF00652"/>
    </source>
</evidence>
<comment type="caution">
    <text evidence="8">The sequence shown here is derived from an EMBL/GenBank/DDBJ whole genome shotgun (WGS) entry which is preliminary data.</text>
</comment>
<dbReference type="InterPro" id="IPR029044">
    <property type="entry name" value="Nucleotide-diphossugar_trans"/>
</dbReference>
<comment type="subcellular location">
    <subcellularLocation>
        <location evidence="1 5">Golgi apparatus membrane</location>
        <topology evidence="1 5">Single-pass type II membrane protein</topology>
    </subcellularLocation>
</comment>
<organism evidence="8 9">
    <name type="scientific">Owenia fusiformis</name>
    <name type="common">Polychaete worm</name>
    <dbReference type="NCBI Taxonomy" id="6347"/>
    <lineage>
        <taxon>Eukaryota</taxon>
        <taxon>Metazoa</taxon>
        <taxon>Spiralia</taxon>
        <taxon>Lophotrochozoa</taxon>
        <taxon>Annelida</taxon>
        <taxon>Polychaeta</taxon>
        <taxon>Sedentaria</taxon>
        <taxon>Canalipalpata</taxon>
        <taxon>Sabellida</taxon>
        <taxon>Oweniida</taxon>
        <taxon>Oweniidae</taxon>
        <taxon>Owenia</taxon>
    </lineage>
</organism>
<name>A0A8J1Y6C0_OWEFU</name>
<dbReference type="Gene3D" id="2.80.10.50">
    <property type="match status" value="1"/>
</dbReference>
<dbReference type="GO" id="GO:0000139">
    <property type="term" value="C:Golgi membrane"/>
    <property type="evidence" value="ECO:0007669"/>
    <property type="project" value="UniProtKB-SubCell"/>
</dbReference>
<dbReference type="GO" id="GO:0004653">
    <property type="term" value="F:polypeptide N-acetylgalactosaminyltransferase activity"/>
    <property type="evidence" value="ECO:0007669"/>
    <property type="project" value="TreeGrafter"/>
</dbReference>
<feature type="transmembrane region" description="Helical" evidence="5">
    <location>
        <begin position="20"/>
        <end position="37"/>
    </location>
</feature>
<proteinExistence type="inferred from homology"/>
<keyword evidence="5" id="KW-1133">Transmembrane helix</keyword>
<dbReference type="EMBL" id="CAIIXF020000009">
    <property type="protein sequence ID" value="CAH1793454.1"/>
    <property type="molecule type" value="Genomic_DNA"/>
</dbReference>
<dbReference type="GO" id="GO:0030246">
    <property type="term" value="F:carbohydrate binding"/>
    <property type="evidence" value="ECO:0007669"/>
    <property type="project" value="UniProtKB-KW"/>
</dbReference>
<keyword evidence="2 5" id="KW-0430">Lectin</keyword>
<comment type="similarity">
    <text evidence="5">Belongs to the glycosyltransferase 2 family. GalNAc-T subfamily.</text>
</comment>
<keyword evidence="3 5" id="KW-0333">Golgi apparatus</keyword>